<dbReference type="PIRSF" id="PIRSF500217">
    <property type="entry name" value="AlgI"/>
    <property type="match status" value="1"/>
</dbReference>
<dbReference type="PANTHER" id="PTHR13285">
    <property type="entry name" value="ACYLTRANSFERASE"/>
    <property type="match status" value="1"/>
</dbReference>
<dbReference type="InterPro" id="IPR024194">
    <property type="entry name" value="Ac/AlaTfrase_AlgI/DltB"/>
</dbReference>
<dbReference type="EMBL" id="CP020991">
    <property type="protein sequence ID" value="AUO18808.1"/>
    <property type="molecule type" value="Genomic_DNA"/>
</dbReference>
<feature type="transmembrane region" description="Helical" evidence="8">
    <location>
        <begin position="29"/>
        <end position="62"/>
    </location>
</feature>
<evidence type="ECO:0000256" key="1">
    <source>
        <dbReference type="ARBA" id="ARBA00004651"/>
    </source>
</evidence>
<evidence type="ECO:0000256" key="7">
    <source>
        <dbReference type="PIRNR" id="PIRNR016636"/>
    </source>
</evidence>
<feature type="transmembrane region" description="Helical" evidence="8">
    <location>
        <begin position="136"/>
        <end position="158"/>
    </location>
</feature>
<name>A0A2K9P2H5_9FIRM</name>
<dbReference type="Pfam" id="PF03062">
    <property type="entry name" value="MBOAT"/>
    <property type="match status" value="1"/>
</dbReference>
<feature type="transmembrane region" description="Helical" evidence="8">
    <location>
        <begin position="97"/>
        <end position="116"/>
    </location>
</feature>
<dbReference type="RefSeq" id="WP_102365060.1">
    <property type="nucleotide sequence ID" value="NZ_CP020991.1"/>
</dbReference>
<evidence type="ECO:0000256" key="2">
    <source>
        <dbReference type="ARBA" id="ARBA00010323"/>
    </source>
</evidence>
<comment type="similarity">
    <text evidence="2 7">Belongs to the membrane-bound acyltransferase family.</text>
</comment>
<dbReference type="Proteomes" id="UP000235589">
    <property type="component" value="Chromosome"/>
</dbReference>
<feature type="transmembrane region" description="Helical" evidence="8">
    <location>
        <begin position="344"/>
        <end position="362"/>
    </location>
</feature>
<dbReference type="AlphaFoldDB" id="A0A2K9P2H5"/>
<sequence length="529" mass="60181">MQYNMPIYLCVFLPAVLGGYYLTPKKYRWAVLLLASFAFYLITGGALIVFILASSLFIYAAGLWLERINQKYAGIIADSDKTQRKAIKQKMNREKKIVTGISASILIGVLLFLKYFNFFGSNINGLINNLFGLTPIPTLSLMLPLGVSFYTLQAVSYITDVYRGTVKADKNPFRVCLFLTFFPQLIEGPICRYSQTAESLYNGNDYDSKNIVSGFQLIIWGLFKKIIIADRLNVLVNQVFSNYSNYGGAIIAISVLCYTIQLYCDFSGCMDIVRGSGELFGIIIPKNFERPFFSGSVSEFWRRWHISLGTWFKDYLFYPVSLSSPVKKLGKFSRNHFGNRAGKLIPAVCALFLVWFSTGLWHGASWKYAAYGLYYFILISLGMVLEPEINKIKNSLNIKKESKLYKAFQIFRTFVLVNFGMLIFRADNLQVCINMFTKLFTDFNPAQVLSFFSINLKVDINDIFILIISCTVLLTMEILRERGLDIRKKLSEKPTAARWAVYYACVLAIIIFGAYGWGYSPSALMYASY</sequence>
<dbReference type="InterPro" id="IPR051085">
    <property type="entry name" value="MB_O-acyltransferase"/>
</dbReference>
<evidence type="ECO:0000256" key="4">
    <source>
        <dbReference type="ARBA" id="ARBA00022692"/>
    </source>
</evidence>
<dbReference type="GO" id="GO:0042121">
    <property type="term" value="P:alginic acid biosynthetic process"/>
    <property type="evidence" value="ECO:0007669"/>
    <property type="project" value="InterPro"/>
</dbReference>
<evidence type="ECO:0000313" key="10">
    <source>
        <dbReference type="Proteomes" id="UP000235589"/>
    </source>
</evidence>
<proteinExistence type="inferred from homology"/>
<keyword evidence="10" id="KW-1185">Reference proteome</keyword>
<dbReference type="InterPro" id="IPR004299">
    <property type="entry name" value="MBOAT_fam"/>
</dbReference>
<keyword evidence="3 7" id="KW-1003">Cell membrane</keyword>
<accession>A0A2K9P2H5</accession>
<evidence type="ECO:0000256" key="6">
    <source>
        <dbReference type="ARBA" id="ARBA00023136"/>
    </source>
</evidence>
<feature type="transmembrane region" description="Helical" evidence="8">
    <location>
        <begin position="460"/>
        <end position="479"/>
    </location>
</feature>
<dbReference type="GeneID" id="98062053"/>
<evidence type="ECO:0000256" key="8">
    <source>
        <dbReference type="SAM" id="Phobius"/>
    </source>
</evidence>
<dbReference type="OrthoDB" id="9805788at2"/>
<feature type="transmembrane region" description="Helical" evidence="8">
    <location>
        <begin position="7"/>
        <end position="23"/>
    </location>
</feature>
<protein>
    <submittedName>
        <fullName evidence="9">Peptidoglycan O-acetyltransferase</fullName>
    </submittedName>
</protein>
<evidence type="ECO:0000256" key="5">
    <source>
        <dbReference type="ARBA" id="ARBA00022989"/>
    </source>
</evidence>
<keyword evidence="4 8" id="KW-0812">Transmembrane</keyword>
<keyword evidence="6 7" id="KW-0472">Membrane</keyword>
<evidence type="ECO:0000313" key="9">
    <source>
        <dbReference type="EMBL" id="AUO18808.1"/>
    </source>
</evidence>
<dbReference type="GO" id="GO:0016746">
    <property type="term" value="F:acyltransferase activity"/>
    <property type="evidence" value="ECO:0007669"/>
    <property type="project" value="UniProtKB-KW"/>
</dbReference>
<reference evidence="9" key="1">
    <citation type="submission" date="2017-04" db="EMBL/GenBank/DDBJ databases">
        <title>Monoglobus pectinilyticus 14 draft genome.</title>
        <authorList>
            <person name="Kim C."/>
            <person name="Rosendale D.I."/>
            <person name="Kelly W.J."/>
            <person name="Tannock G.W."/>
            <person name="Patchett M.L."/>
            <person name="Jordens J.Z."/>
        </authorList>
    </citation>
    <scope>NUCLEOTIDE SEQUENCE [LARGE SCALE GENOMIC DNA]</scope>
    <source>
        <strain evidence="9">14</strain>
    </source>
</reference>
<dbReference type="KEGG" id="mpec:B9O19_00625"/>
<keyword evidence="7" id="KW-0012">Acyltransferase</keyword>
<dbReference type="PANTHER" id="PTHR13285:SF18">
    <property type="entry name" value="PROTEIN-CYSTEINE N-PALMITOYLTRANSFERASE RASP"/>
    <property type="match status" value="1"/>
</dbReference>
<feature type="transmembrane region" description="Helical" evidence="8">
    <location>
        <begin position="368"/>
        <end position="386"/>
    </location>
</feature>
<dbReference type="GO" id="GO:0005886">
    <property type="term" value="C:plasma membrane"/>
    <property type="evidence" value="ECO:0007669"/>
    <property type="project" value="UniProtKB-SubCell"/>
</dbReference>
<keyword evidence="5 8" id="KW-1133">Transmembrane helix</keyword>
<feature type="transmembrane region" description="Helical" evidence="8">
    <location>
        <begin position="500"/>
        <end position="519"/>
    </location>
</feature>
<dbReference type="InterPro" id="IPR028362">
    <property type="entry name" value="AlgI"/>
</dbReference>
<evidence type="ECO:0000256" key="3">
    <source>
        <dbReference type="ARBA" id="ARBA00022475"/>
    </source>
</evidence>
<keyword evidence="7 9" id="KW-0808">Transferase</keyword>
<feature type="transmembrane region" description="Helical" evidence="8">
    <location>
        <begin position="407"/>
        <end position="426"/>
    </location>
</feature>
<dbReference type="PIRSF" id="PIRSF016636">
    <property type="entry name" value="AlgI_DltB"/>
    <property type="match status" value="1"/>
</dbReference>
<organism evidence="9 10">
    <name type="scientific">Monoglobus pectinilyticus</name>
    <dbReference type="NCBI Taxonomy" id="1981510"/>
    <lineage>
        <taxon>Bacteria</taxon>
        <taxon>Bacillati</taxon>
        <taxon>Bacillota</taxon>
        <taxon>Clostridia</taxon>
        <taxon>Monoglobales</taxon>
        <taxon>Monoglobaceae</taxon>
        <taxon>Monoglobus</taxon>
    </lineage>
</organism>
<gene>
    <name evidence="9" type="ORF">B9O19_00625</name>
</gene>
<comment type="subcellular location">
    <subcellularLocation>
        <location evidence="1">Cell membrane</location>
        <topology evidence="1">Multi-pass membrane protein</topology>
    </subcellularLocation>
</comment>